<dbReference type="EMBL" id="JBHRXV010000001">
    <property type="protein sequence ID" value="MFC3711507.1"/>
    <property type="molecule type" value="Genomic_DNA"/>
</dbReference>
<comment type="caution">
    <text evidence="1">The sequence shown here is derived from an EMBL/GenBank/DDBJ whole genome shotgun (WGS) entry which is preliminary data.</text>
</comment>
<organism evidence="1 2">
    <name type="scientific">Sphingoaurantiacus capsulatus</name>
    <dbReference type="NCBI Taxonomy" id="1771310"/>
    <lineage>
        <taxon>Bacteria</taxon>
        <taxon>Pseudomonadati</taxon>
        <taxon>Pseudomonadota</taxon>
        <taxon>Alphaproteobacteria</taxon>
        <taxon>Sphingomonadales</taxon>
        <taxon>Sphingosinicellaceae</taxon>
        <taxon>Sphingoaurantiacus</taxon>
    </lineage>
</organism>
<protein>
    <submittedName>
        <fullName evidence="1">DUF3047 domain-containing protein</fullName>
    </submittedName>
</protein>
<dbReference type="InterPro" id="IPR021409">
    <property type="entry name" value="DUF3047"/>
</dbReference>
<dbReference type="Pfam" id="PF11249">
    <property type="entry name" value="DUF3047"/>
    <property type="match status" value="1"/>
</dbReference>
<evidence type="ECO:0000313" key="2">
    <source>
        <dbReference type="Proteomes" id="UP001595615"/>
    </source>
</evidence>
<name>A0ABV7X670_9SPHN</name>
<keyword evidence="2" id="KW-1185">Reference proteome</keyword>
<dbReference type="Proteomes" id="UP001595615">
    <property type="component" value="Unassembled WGS sequence"/>
</dbReference>
<evidence type="ECO:0000313" key="1">
    <source>
        <dbReference type="EMBL" id="MFC3711507.1"/>
    </source>
</evidence>
<accession>A0ABV7X670</accession>
<sequence length="340" mass="37002">MSLGKLATFARFVAQQHREKSRIAAELEAAPAPFDTEGASATATVTLTAKDRDWKPSGVEVAAGDSFTVDAHGVAWMSQALAVGVEPRVALWVRIGGGAPIRKLIDNRTTFTAWATGAVELRLKALDEWASDAGNVLPAKPGRLAGAVTATVARWSEAREADSSGAPAGWHHLWRLGDGRVYAPTTDGIGVHTHGDVGILQLDVDVPITAGTTLDWGWCVSELPSRLAENLAVTHDYLSIAVEFENGQDLTYMWSAGLPEGHVFKCPLPYWCDRETHWVVRSGSEGLGAWHEESRGIAEDCRRAYGSAPRKVVRIWLIANSVFQRNSGRARFRDIRLTER</sequence>
<dbReference type="RefSeq" id="WP_380856543.1">
    <property type="nucleotide sequence ID" value="NZ_JBHRXV010000001.1"/>
</dbReference>
<gene>
    <name evidence="1" type="ORF">ACFOMD_02925</name>
</gene>
<proteinExistence type="predicted"/>
<reference evidence="2" key="1">
    <citation type="journal article" date="2019" name="Int. J. Syst. Evol. Microbiol.">
        <title>The Global Catalogue of Microorganisms (GCM) 10K type strain sequencing project: providing services to taxonomists for standard genome sequencing and annotation.</title>
        <authorList>
            <consortium name="The Broad Institute Genomics Platform"/>
            <consortium name="The Broad Institute Genome Sequencing Center for Infectious Disease"/>
            <person name="Wu L."/>
            <person name="Ma J."/>
        </authorList>
    </citation>
    <scope>NUCLEOTIDE SEQUENCE [LARGE SCALE GENOMIC DNA]</scope>
    <source>
        <strain evidence="2">KCTC 42644</strain>
    </source>
</reference>